<sequence length="347" mass="38404">MRNITIDDYGNRTAIAFSPPKCNGTGWAVNKGRGYAGSYTSCSSAVRPRATFNFTGVAVYYLAPNFNGNFMQFELDGVPSGDVNLTKWDRSMDSPDPQVFWYKTDLENKEHSLELSPGAYNSTVFVDAFVQVQIFFLLFEALTLPYHRYTVLDATDVPPVTSVSSRVAAPTTQQAAVSTSSAQDRISIGLGVSFGVIILIIFFGIAWLLRKTMRSRSARYSWKAPVPPLPMDLPTSFETGYSQSSKQSTYSPRMGETLLPAIRPLPPIPGSVTSHYGYEEEARMYGSPSPGPFVQQSYPRDRNVSPDTSPNNTFLSTSTRLEPNRRKVASPLPNYSGSKPDHRHYSP</sequence>
<keyword evidence="2" id="KW-1133">Transmembrane helix</keyword>
<dbReference type="OrthoDB" id="2946286at2759"/>
<reference evidence="4" key="2">
    <citation type="submission" date="2015-01" db="EMBL/GenBank/DDBJ databases">
        <title>Evolutionary Origins and Diversification of the Mycorrhizal Mutualists.</title>
        <authorList>
            <consortium name="DOE Joint Genome Institute"/>
            <consortium name="Mycorrhizal Genomics Consortium"/>
            <person name="Kohler A."/>
            <person name="Kuo A."/>
            <person name="Nagy L.G."/>
            <person name="Floudas D."/>
            <person name="Copeland A."/>
            <person name="Barry K.W."/>
            <person name="Cichocki N."/>
            <person name="Veneault-Fourrey C."/>
            <person name="LaButti K."/>
            <person name="Lindquist E.A."/>
            <person name="Lipzen A."/>
            <person name="Lundell T."/>
            <person name="Morin E."/>
            <person name="Murat C."/>
            <person name="Riley R."/>
            <person name="Ohm R."/>
            <person name="Sun H."/>
            <person name="Tunlid A."/>
            <person name="Henrissat B."/>
            <person name="Grigoriev I.V."/>
            <person name="Hibbett D.S."/>
            <person name="Martin F."/>
        </authorList>
    </citation>
    <scope>NUCLEOTIDE SEQUENCE [LARGE SCALE GENOMIC DNA]</scope>
    <source>
        <strain evidence="4">LaAM-08-1</strain>
    </source>
</reference>
<dbReference type="Gene3D" id="2.60.120.260">
    <property type="entry name" value="Galactose-binding domain-like"/>
    <property type="match status" value="1"/>
</dbReference>
<evidence type="ECO:0000256" key="2">
    <source>
        <dbReference type="SAM" id="Phobius"/>
    </source>
</evidence>
<name>A0A0C9XDN5_9AGAR</name>
<keyword evidence="2" id="KW-0472">Membrane</keyword>
<evidence type="ECO:0000256" key="1">
    <source>
        <dbReference type="SAM" id="MobiDB-lite"/>
    </source>
</evidence>
<evidence type="ECO:0000313" key="3">
    <source>
        <dbReference type="EMBL" id="KIK02946.1"/>
    </source>
</evidence>
<dbReference type="AlphaFoldDB" id="A0A0C9XDN5"/>
<keyword evidence="4" id="KW-1185">Reference proteome</keyword>
<organism evidence="3 4">
    <name type="scientific">Laccaria amethystina LaAM-08-1</name>
    <dbReference type="NCBI Taxonomy" id="1095629"/>
    <lineage>
        <taxon>Eukaryota</taxon>
        <taxon>Fungi</taxon>
        <taxon>Dikarya</taxon>
        <taxon>Basidiomycota</taxon>
        <taxon>Agaricomycotina</taxon>
        <taxon>Agaricomycetes</taxon>
        <taxon>Agaricomycetidae</taxon>
        <taxon>Agaricales</taxon>
        <taxon>Agaricineae</taxon>
        <taxon>Hydnangiaceae</taxon>
        <taxon>Laccaria</taxon>
    </lineage>
</organism>
<dbReference type="EMBL" id="KN838585">
    <property type="protein sequence ID" value="KIK02946.1"/>
    <property type="molecule type" value="Genomic_DNA"/>
</dbReference>
<feature type="transmembrane region" description="Helical" evidence="2">
    <location>
        <begin position="188"/>
        <end position="209"/>
    </location>
</feature>
<protein>
    <submittedName>
        <fullName evidence="3">Unplaced genomic scaffold K443scaffold_50, whole genome shotgun sequence</fullName>
    </submittedName>
</protein>
<proteinExistence type="predicted"/>
<feature type="region of interest" description="Disordered" evidence="1">
    <location>
        <begin position="284"/>
        <end position="347"/>
    </location>
</feature>
<keyword evidence="2" id="KW-0812">Transmembrane</keyword>
<evidence type="ECO:0000313" key="4">
    <source>
        <dbReference type="Proteomes" id="UP000054477"/>
    </source>
</evidence>
<dbReference type="HOGENOM" id="CLU_842163_0_0_1"/>
<dbReference type="Proteomes" id="UP000054477">
    <property type="component" value="Unassembled WGS sequence"/>
</dbReference>
<reference evidence="3 4" key="1">
    <citation type="submission" date="2014-04" db="EMBL/GenBank/DDBJ databases">
        <authorList>
            <consortium name="DOE Joint Genome Institute"/>
            <person name="Kuo A."/>
            <person name="Kohler A."/>
            <person name="Nagy L.G."/>
            <person name="Floudas D."/>
            <person name="Copeland A."/>
            <person name="Barry K.W."/>
            <person name="Cichocki N."/>
            <person name="Veneault-Fourrey C."/>
            <person name="LaButti K."/>
            <person name="Lindquist E.A."/>
            <person name="Lipzen A."/>
            <person name="Lundell T."/>
            <person name="Morin E."/>
            <person name="Murat C."/>
            <person name="Sun H."/>
            <person name="Tunlid A."/>
            <person name="Henrissat B."/>
            <person name="Grigoriev I.V."/>
            <person name="Hibbett D.S."/>
            <person name="Martin F."/>
            <person name="Nordberg H.P."/>
            <person name="Cantor M.N."/>
            <person name="Hua S.X."/>
        </authorList>
    </citation>
    <scope>NUCLEOTIDE SEQUENCE [LARGE SCALE GENOMIC DNA]</scope>
    <source>
        <strain evidence="3 4">LaAM-08-1</strain>
    </source>
</reference>
<gene>
    <name evidence="3" type="ORF">K443DRAFT_501989</name>
</gene>
<accession>A0A0C9XDN5</accession>
<feature type="compositionally biased region" description="Polar residues" evidence="1">
    <location>
        <begin position="305"/>
        <end position="321"/>
    </location>
</feature>